<dbReference type="EMBL" id="CP089291">
    <property type="protein sequence ID" value="UOF90177.1"/>
    <property type="molecule type" value="Genomic_DNA"/>
</dbReference>
<dbReference type="PANTHER" id="PTHR39179:SF1">
    <property type="entry name" value="SPORE COAT PROTEIN I"/>
    <property type="match status" value="1"/>
</dbReference>
<dbReference type="PANTHER" id="PTHR39179">
    <property type="entry name" value="SPORE COAT PROTEIN I"/>
    <property type="match status" value="1"/>
</dbReference>
<evidence type="ECO:0000313" key="1">
    <source>
        <dbReference type="EMBL" id="UOF90177.1"/>
    </source>
</evidence>
<keyword evidence="2" id="KW-1185">Reference proteome</keyword>
<name>A0ABY4CI28_9BACL</name>
<accession>A0ABY4CI28</accession>
<dbReference type="Gene3D" id="3.30.200.20">
    <property type="entry name" value="Phosphorylase Kinase, domain 1"/>
    <property type="match status" value="1"/>
</dbReference>
<reference evidence="1" key="1">
    <citation type="submission" date="2021-12" db="EMBL/GenBank/DDBJ databases">
        <title>Alicyclobacillaceae gen. nov., sp. nov., isolated from chalcocite enrichment system.</title>
        <authorList>
            <person name="Jiang Z."/>
        </authorList>
    </citation>
    <scope>NUCLEOTIDE SEQUENCE</scope>
    <source>
        <strain evidence="1">MYW30-H2</strain>
    </source>
</reference>
<dbReference type="InterPro" id="IPR011009">
    <property type="entry name" value="Kinase-like_dom_sf"/>
</dbReference>
<dbReference type="InterPro" id="IPR047175">
    <property type="entry name" value="CotS-like"/>
</dbReference>
<dbReference type="RefSeq" id="WP_347436870.1">
    <property type="nucleotide sequence ID" value="NZ_CP089291.1"/>
</dbReference>
<evidence type="ECO:0000313" key="2">
    <source>
        <dbReference type="Proteomes" id="UP000830167"/>
    </source>
</evidence>
<dbReference type="Gene3D" id="3.90.1200.10">
    <property type="match status" value="1"/>
</dbReference>
<gene>
    <name evidence="1" type="ORF">LSG31_20315</name>
</gene>
<evidence type="ECO:0008006" key="3">
    <source>
        <dbReference type="Google" id="ProtNLM"/>
    </source>
</evidence>
<organism evidence="1 2">
    <name type="scientific">Fodinisporobacter ferrooxydans</name>
    <dbReference type="NCBI Taxonomy" id="2901836"/>
    <lineage>
        <taxon>Bacteria</taxon>
        <taxon>Bacillati</taxon>
        <taxon>Bacillota</taxon>
        <taxon>Bacilli</taxon>
        <taxon>Bacillales</taxon>
        <taxon>Alicyclobacillaceae</taxon>
        <taxon>Fodinisporobacter</taxon>
    </lineage>
</organism>
<dbReference type="SUPFAM" id="SSF56112">
    <property type="entry name" value="Protein kinase-like (PK-like)"/>
    <property type="match status" value="2"/>
</dbReference>
<sequence length="332" mass="39498">MQAEIDQWPKTIFPQYGIRVLDLVPDEIRADRWYADTDKGKKILDAYEDVQMLWQDFDVAEYLARHGYRRIPRMIRTLYGDPYVHVHDKWFVLTDWIDGRKLRFSPEDVLPAIRNLAAVHQALRGFEYFEYMEDGLSKPQLQWAEIMRASISDMESALLEWKKIAQKDLIQTRFLEQSELLQNQIRHVSSAFGSENMTIDPLDRCVGGAPFDQQWMSPSGKVYFRQVPKPIEDTPVFDLARCCLYAVEQGHSDAIADLIQEYEKIRELSEMELRQIATYASFPHGLWKLFYLYRRRRASMEQLHGLFRQTLDQYRQRDQQFAPYRNRLLQER</sequence>
<protein>
    <recommendedName>
        <fullName evidence="3">Aminoglycoside phosphotransferase domain-containing protein</fullName>
    </recommendedName>
</protein>
<dbReference type="Proteomes" id="UP000830167">
    <property type="component" value="Chromosome"/>
</dbReference>
<proteinExistence type="predicted"/>